<proteinExistence type="predicted"/>
<evidence type="ECO:0000313" key="2">
    <source>
        <dbReference type="Proteomes" id="UP000005396"/>
    </source>
</evidence>
<dbReference type="Proteomes" id="UP000005396">
    <property type="component" value="Unassembled WGS sequence"/>
</dbReference>
<name>A8RMN3_ENTBW</name>
<dbReference type="AlphaFoldDB" id="A8RMN3"/>
<dbReference type="PaxDb" id="411902-CLOBOL_01966"/>
<gene>
    <name evidence="1" type="ORF">CLOBOL_01966</name>
</gene>
<organism evidence="1 2">
    <name type="scientific">Enterocloster bolteae (strain ATCC BAA-613 / DSM 15670 / CCUG 46953 / JCM 12243 / WAL 16351)</name>
    <name type="common">Clostridium bolteae</name>
    <dbReference type="NCBI Taxonomy" id="411902"/>
    <lineage>
        <taxon>Bacteria</taxon>
        <taxon>Bacillati</taxon>
        <taxon>Bacillota</taxon>
        <taxon>Clostridia</taxon>
        <taxon>Lachnospirales</taxon>
        <taxon>Lachnospiraceae</taxon>
        <taxon>Enterocloster</taxon>
    </lineage>
</organism>
<evidence type="ECO:0000313" key="1">
    <source>
        <dbReference type="EMBL" id="EDP17726.1"/>
    </source>
</evidence>
<accession>A8RMN3</accession>
<comment type="caution">
    <text evidence="1">The sequence shown here is derived from an EMBL/GenBank/DDBJ whole genome shotgun (WGS) entry which is preliminary data.</text>
</comment>
<protein>
    <submittedName>
        <fullName evidence="1">Uncharacterized protein</fullName>
    </submittedName>
</protein>
<dbReference type="HOGENOM" id="CLU_3133966_0_0_9"/>
<sequence>MTNPLYCIKIRINKLNRRERGVSYQSFNTESRRRWDCGMGLAAEWTFEGGLEGLFYL</sequence>
<dbReference type="EMBL" id="ABCC02000021">
    <property type="protein sequence ID" value="EDP17726.1"/>
    <property type="molecule type" value="Genomic_DNA"/>
</dbReference>
<reference evidence="1 2" key="1">
    <citation type="submission" date="2007-08" db="EMBL/GenBank/DDBJ databases">
        <authorList>
            <person name="Fulton L."/>
            <person name="Clifton S."/>
            <person name="Fulton B."/>
            <person name="Xu J."/>
            <person name="Minx P."/>
            <person name="Pepin K.H."/>
            <person name="Johnson M."/>
            <person name="Thiruvilangam P."/>
            <person name="Bhonagiri V."/>
            <person name="Nash W.E."/>
            <person name="Mardis E.R."/>
            <person name="Wilson R.K."/>
        </authorList>
    </citation>
    <scope>NUCLEOTIDE SEQUENCE [LARGE SCALE GENOMIC DNA]</scope>
    <source>
        <strain evidence="2">ATCC BAA-613 / DSM 15670 / CCUG 46953 / JCM 12243 / WAL 16351</strain>
    </source>
</reference>
<reference evidence="1 2" key="2">
    <citation type="submission" date="2007-09" db="EMBL/GenBank/DDBJ databases">
        <title>Draft genome sequence of Clostridium bolteae (ATCC BAA-613).</title>
        <authorList>
            <person name="Sudarsanam P."/>
            <person name="Ley R."/>
            <person name="Guruge J."/>
            <person name="Turnbaugh P.J."/>
            <person name="Mahowald M."/>
            <person name="Liep D."/>
            <person name="Gordon J."/>
        </authorList>
    </citation>
    <scope>NUCLEOTIDE SEQUENCE [LARGE SCALE GENOMIC DNA]</scope>
    <source>
        <strain evidence="2">ATCC BAA-613 / DSM 15670 / CCUG 46953 / JCM 12243 / WAL 16351</strain>
    </source>
</reference>